<organism evidence="6 7">
    <name type="scientific">Pseudonocardia xishanensis</name>
    <dbReference type="NCBI Taxonomy" id="630995"/>
    <lineage>
        <taxon>Bacteria</taxon>
        <taxon>Bacillati</taxon>
        <taxon>Actinomycetota</taxon>
        <taxon>Actinomycetes</taxon>
        <taxon>Pseudonocardiales</taxon>
        <taxon>Pseudonocardiaceae</taxon>
        <taxon>Pseudonocardia</taxon>
    </lineage>
</organism>
<dbReference type="RefSeq" id="WP_345411732.1">
    <property type="nucleotide sequence ID" value="NZ_BAABGT010000003.1"/>
</dbReference>
<dbReference type="Proteomes" id="UP001501598">
    <property type="component" value="Unassembled WGS sequence"/>
</dbReference>
<evidence type="ECO:0000256" key="1">
    <source>
        <dbReference type="ARBA" id="ARBA00023015"/>
    </source>
</evidence>
<dbReference type="SUPFAM" id="SSF46785">
    <property type="entry name" value="Winged helix' DNA-binding domain"/>
    <property type="match status" value="1"/>
</dbReference>
<dbReference type="Pfam" id="PF07729">
    <property type="entry name" value="FCD"/>
    <property type="match status" value="1"/>
</dbReference>
<dbReference type="Pfam" id="PF00392">
    <property type="entry name" value="GntR"/>
    <property type="match status" value="1"/>
</dbReference>
<dbReference type="SUPFAM" id="SSF48008">
    <property type="entry name" value="GntR ligand-binding domain-like"/>
    <property type="match status" value="1"/>
</dbReference>
<dbReference type="InterPro" id="IPR011711">
    <property type="entry name" value="GntR_C"/>
</dbReference>
<gene>
    <name evidence="6" type="ORF">GCM10023175_02040</name>
</gene>
<dbReference type="InterPro" id="IPR036390">
    <property type="entry name" value="WH_DNA-bd_sf"/>
</dbReference>
<reference evidence="7" key="1">
    <citation type="journal article" date="2019" name="Int. J. Syst. Evol. Microbiol.">
        <title>The Global Catalogue of Microorganisms (GCM) 10K type strain sequencing project: providing services to taxonomists for standard genome sequencing and annotation.</title>
        <authorList>
            <consortium name="The Broad Institute Genomics Platform"/>
            <consortium name="The Broad Institute Genome Sequencing Center for Infectious Disease"/>
            <person name="Wu L."/>
            <person name="Ma J."/>
        </authorList>
    </citation>
    <scope>NUCLEOTIDE SEQUENCE [LARGE SCALE GENOMIC DNA]</scope>
    <source>
        <strain evidence="7">JCM 17906</strain>
    </source>
</reference>
<sequence>MAKTTSRESRDAVGPDPVADFLRAPRPGRRRGEKLAVLVASDLADEIVEAGLRPGDPLPNEARMLERLDVSRATLREALRVLETQGVIVVKTGRGGGPFVAEPQSRALADLLTINFRVLGVTFEEILVTRDTIEPALAAQAAANRTEADLAHLRSLVERMEEARGARDYSALNRDFHTTVATASRNRPLAVMWSAIGEVADGQVVGTSWGEDLRAAGNRAHRRLIDALAAGDPDRAQRVMSAHVTAFHHAMGRDHAAALRAPIRAPGG</sequence>
<protein>
    <submittedName>
        <fullName evidence="6">FadR/GntR family transcriptional regulator</fullName>
    </submittedName>
</protein>
<dbReference type="SMART" id="SM00895">
    <property type="entry name" value="FCD"/>
    <property type="match status" value="1"/>
</dbReference>
<dbReference type="CDD" id="cd07377">
    <property type="entry name" value="WHTH_GntR"/>
    <property type="match status" value="1"/>
</dbReference>
<evidence type="ECO:0000259" key="5">
    <source>
        <dbReference type="PROSITE" id="PS50949"/>
    </source>
</evidence>
<keyword evidence="3" id="KW-0804">Transcription</keyword>
<keyword evidence="1" id="KW-0805">Transcription regulation</keyword>
<dbReference type="PROSITE" id="PS50949">
    <property type="entry name" value="HTH_GNTR"/>
    <property type="match status" value="1"/>
</dbReference>
<feature type="compositionally biased region" description="Basic and acidic residues" evidence="4">
    <location>
        <begin position="1"/>
        <end position="13"/>
    </location>
</feature>
<accession>A0ABP8RCX1</accession>
<dbReference type="SMART" id="SM00345">
    <property type="entry name" value="HTH_GNTR"/>
    <property type="match status" value="1"/>
</dbReference>
<evidence type="ECO:0000256" key="4">
    <source>
        <dbReference type="SAM" id="MobiDB-lite"/>
    </source>
</evidence>
<feature type="domain" description="HTH gntR-type" evidence="5">
    <location>
        <begin position="33"/>
        <end position="103"/>
    </location>
</feature>
<evidence type="ECO:0000256" key="2">
    <source>
        <dbReference type="ARBA" id="ARBA00023125"/>
    </source>
</evidence>
<name>A0ABP8RCX1_9PSEU</name>
<evidence type="ECO:0000256" key="3">
    <source>
        <dbReference type="ARBA" id="ARBA00023163"/>
    </source>
</evidence>
<dbReference type="PANTHER" id="PTHR43537:SF24">
    <property type="entry name" value="GLUCONATE OPERON TRANSCRIPTIONAL REPRESSOR"/>
    <property type="match status" value="1"/>
</dbReference>
<evidence type="ECO:0000313" key="6">
    <source>
        <dbReference type="EMBL" id="GAA4535872.1"/>
    </source>
</evidence>
<dbReference type="Gene3D" id="1.20.120.530">
    <property type="entry name" value="GntR ligand-binding domain-like"/>
    <property type="match status" value="1"/>
</dbReference>
<evidence type="ECO:0000313" key="7">
    <source>
        <dbReference type="Proteomes" id="UP001501598"/>
    </source>
</evidence>
<dbReference type="EMBL" id="BAABGT010000003">
    <property type="protein sequence ID" value="GAA4535872.1"/>
    <property type="molecule type" value="Genomic_DNA"/>
</dbReference>
<dbReference type="PANTHER" id="PTHR43537">
    <property type="entry name" value="TRANSCRIPTIONAL REGULATOR, GNTR FAMILY"/>
    <property type="match status" value="1"/>
</dbReference>
<proteinExistence type="predicted"/>
<feature type="region of interest" description="Disordered" evidence="4">
    <location>
        <begin position="1"/>
        <end position="25"/>
    </location>
</feature>
<keyword evidence="2" id="KW-0238">DNA-binding</keyword>
<keyword evidence="7" id="KW-1185">Reference proteome</keyword>
<dbReference type="InterPro" id="IPR008920">
    <property type="entry name" value="TF_FadR/GntR_C"/>
</dbReference>
<dbReference type="Gene3D" id="1.10.10.10">
    <property type="entry name" value="Winged helix-like DNA-binding domain superfamily/Winged helix DNA-binding domain"/>
    <property type="match status" value="1"/>
</dbReference>
<dbReference type="InterPro" id="IPR000524">
    <property type="entry name" value="Tscrpt_reg_HTH_GntR"/>
</dbReference>
<dbReference type="InterPro" id="IPR036388">
    <property type="entry name" value="WH-like_DNA-bd_sf"/>
</dbReference>
<comment type="caution">
    <text evidence="6">The sequence shown here is derived from an EMBL/GenBank/DDBJ whole genome shotgun (WGS) entry which is preliminary data.</text>
</comment>
<dbReference type="PRINTS" id="PR00035">
    <property type="entry name" value="HTHGNTR"/>
</dbReference>